<evidence type="ECO:0000313" key="5">
    <source>
        <dbReference type="EMBL" id="ABQ30963.1"/>
    </source>
</evidence>
<gene>
    <name evidence="5" type="ordered locus">Acry_1760</name>
</gene>
<dbReference type="HOGENOM" id="CLU_044118_6_0_5"/>
<proteinExistence type="inferred from homology"/>
<protein>
    <submittedName>
        <fullName evidence="5">Inositol monophosphatase</fullName>
    </submittedName>
</protein>
<accession>A5FZD1</accession>
<feature type="binding site" evidence="4">
    <location>
        <position position="98"/>
    </location>
    <ligand>
        <name>Mg(2+)</name>
        <dbReference type="ChEBI" id="CHEBI:18420"/>
        <label>1</label>
        <note>catalytic</note>
    </ligand>
</feature>
<dbReference type="EMBL" id="CP000697">
    <property type="protein sequence ID" value="ABQ30963.1"/>
    <property type="molecule type" value="Genomic_DNA"/>
</dbReference>
<dbReference type="KEGG" id="acr:Acry_1760"/>
<evidence type="ECO:0000256" key="2">
    <source>
        <dbReference type="ARBA" id="ARBA00022723"/>
    </source>
</evidence>
<reference evidence="5 6" key="1">
    <citation type="submission" date="2007-05" db="EMBL/GenBank/DDBJ databases">
        <title>Complete sequence of chromosome of Acidiphilium cryptum JF-5.</title>
        <authorList>
            <consortium name="US DOE Joint Genome Institute"/>
            <person name="Copeland A."/>
            <person name="Lucas S."/>
            <person name="Lapidus A."/>
            <person name="Barry K."/>
            <person name="Detter J.C."/>
            <person name="Glavina del Rio T."/>
            <person name="Hammon N."/>
            <person name="Israni S."/>
            <person name="Dalin E."/>
            <person name="Tice H."/>
            <person name="Pitluck S."/>
            <person name="Sims D."/>
            <person name="Brettin T."/>
            <person name="Bruce D."/>
            <person name="Han C."/>
            <person name="Schmutz J."/>
            <person name="Larimer F."/>
            <person name="Land M."/>
            <person name="Hauser L."/>
            <person name="Kyrpides N."/>
            <person name="Kim E."/>
            <person name="Magnuson T."/>
            <person name="Richardson P."/>
        </authorList>
    </citation>
    <scope>NUCLEOTIDE SEQUENCE [LARGE SCALE GENOMIC DNA]</scope>
    <source>
        <strain evidence="5 6">JF-5</strain>
    </source>
</reference>
<dbReference type="Proteomes" id="UP000000245">
    <property type="component" value="Chromosome"/>
</dbReference>
<sequence>MMPDRTDLSAIAALLRDVARTIVMPRFGHIGPADLRTKSGPLDPVTVADEAAERALTEGLRALFPDVAVIGEESVAADPALLGAVAGPGPVFVIDPIDGTQNYAAGLPLFGLMIALVEDNRTIAGLIHDPLRDDTMLATSGGGAFLLRGASDSAEWLPLRVAAPAPLAQMIASVSWQYMARAEKSRVLGSLAALGQTPNLRCAAATYRAMASGHMHASVSRRTLPWDHAAGTLIVEEAGGHVRRPDGEAWRPADIDGGLIAATDRDTWHRLRDALYG</sequence>
<dbReference type="GO" id="GO:0046854">
    <property type="term" value="P:phosphatidylinositol phosphate biosynthetic process"/>
    <property type="evidence" value="ECO:0007669"/>
    <property type="project" value="InterPro"/>
</dbReference>
<dbReference type="InterPro" id="IPR000760">
    <property type="entry name" value="Inositol_monophosphatase-like"/>
</dbReference>
<dbReference type="GO" id="GO:0008934">
    <property type="term" value="F:inositol monophosphate 1-phosphatase activity"/>
    <property type="evidence" value="ECO:0007669"/>
    <property type="project" value="TreeGrafter"/>
</dbReference>
<comment type="cofactor">
    <cofactor evidence="4">
        <name>Mg(2+)</name>
        <dbReference type="ChEBI" id="CHEBI:18420"/>
    </cofactor>
</comment>
<comment type="similarity">
    <text evidence="1">Belongs to the inositol monophosphatase superfamily.</text>
</comment>
<dbReference type="GO" id="GO:0046872">
    <property type="term" value="F:metal ion binding"/>
    <property type="evidence" value="ECO:0007669"/>
    <property type="project" value="UniProtKB-KW"/>
</dbReference>
<dbReference type="InterPro" id="IPR020550">
    <property type="entry name" value="Inositol_monophosphatase_CS"/>
</dbReference>
<keyword evidence="2 4" id="KW-0479">Metal-binding</keyword>
<keyword evidence="6" id="KW-1185">Reference proteome</keyword>
<organism evidence="5 6">
    <name type="scientific">Acidiphilium cryptum (strain JF-5)</name>
    <dbReference type="NCBI Taxonomy" id="349163"/>
    <lineage>
        <taxon>Bacteria</taxon>
        <taxon>Pseudomonadati</taxon>
        <taxon>Pseudomonadota</taxon>
        <taxon>Alphaproteobacteria</taxon>
        <taxon>Acetobacterales</taxon>
        <taxon>Acidocellaceae</taxon>
        <taxon>Acidiphilium</taxon>
    </lineage>
</organism>
<dbReference type="Gene3D" id="3.30.540.10">
    <property type="entry name" value="Fructose-1,6-Bisphosphatase, subunit A, domain 1"/>
    <property type="match status" value="1"/>
</dbReference>
<dbReference type="PRINTS" id="PR00377">
    <property type="entry name" value="IMPHPHTASES"/>
</dbReference>
<dbReference type="AlphaFoldDB" id="A5FZD1"/>
<dbReference type="PANTHER" id="PTHR20854">
    <property type="entry name" value="INOSITOL MONOPHOSPHATASE"/>
    <property type="match status" value="1"/>
</dbReference>
<evidence type="ECO:0000256" key="4">
    <source>
        <dbReference type="PIRSR" id="PIRSR600760-2"/>
    </source>
</evidence>
<dbReference type="SUPFAM" id="SSF56655">
    <property type="entry name" value="Carbohydrate phosphatase"/>
    <property type="match status" value="1"/>
</dbReference>
<dbReference type="RefSeq" id="WP_007423555.1">
    <property type="nucleotide sequence ID" value="NC_009484.1"/>
</dbReference>
<feature type="binding site" evidence="4">
    <location>
        <position position="227"/>
    </location>
    <ligand>
        <name>Mg(2+)</name>
        <dbReference type="ChEBI" id="CHEBI:18420"/>
        <label>1</label>
        <note>catalytic</note>
    </ligand>
</feature>
<name>A5FZD1_ACICJ</name>
<keyword evidence="3 4" id="KW-0460">Magnesium</keyword>
<feature type="binding site" evidence="4">
    <location>
        <position position="95"/>
    </location>
    <ligand>
        <name>Mg(2+)</name>
        <dbReference type="ChEBI" id="CHEBI:18420"/>
        <label>1</label>
        <note>catalytic</note>
    </ligand>
</feature>
<evidence type="ECO:0000256" key="1">
    <source>
        <dbReference type="ARBA" id="ARBA00009759"/>
    </source>
</evidence>
<dbReference type="Pfam" id="PF00459">
    <property type="entry name" value="Inositol_P"/>
    <property type="match status" value="1"/>
</dbReference>
<dbReference type="PROSITE" id="PS00630">
    <property type="entry name" value="IMP_2"/>
    <property type="match status" value="1"/>
</dbReference>
<dbReference type="STRING" id="349163.Acry_1760"/>
<dbReference type="GO" id="GO:0007165">
    <property type="term" value="P:signal transduction"/>
    <property type="evidence" value="ECO:0007669"/>
    <property type="project" value="TreeGrafter"/>
</dbReference>
<evidence type="ECO:0000256" key="3">
    <source>
        <dbReference type="ARBA" id="ARBA00022842"/>
    </source>
</evidence>
<feature type="binding site" evidence="4">
    <location>
        <position position="72"/>
    </location>
    <ligand>
        <name>Mg(2+)</name>
        <dbReference type="ChEBI" id="CHEBI:18420"/>
        <label>1</label>
        <note>catalytic</note>
    </ligand>
</feature>
<evidence type="ECO:0000313" key="6">
    <source>
        <dbReference type="Proteomes" id="UP000000245"/>
    </source>
</evidence>
<dbReference type="Gene3D" id="3.40.190.80">
    <property type="match status" value="1"/>
</dbReference>
<feature type="binding site" evidence="4">
    <location>
        <position position="97"/>
    </location>
    <ligand>
        <name>Mg(2+)</name>
        <dbReference type="ChEBI" id="CHEBI:18420"/>
        <label>1</label>
        <note>catalytic</note>
    </ligand>
</feature>
<dbReference type="GO" id="GO:0006020">
    <property type="term" value="P:inositol metabolic process"/>
    <property type="evidence" value="ECO:0007669"/>
    <property type="project" value="TreeGrafter"/>
</dbReference>
<dbReference type="eggNOG" id="COG0483">
    <property type="taxonomic scope" value="Bacteria"/>
</dbReference>
<dbReference type="PANTHER" id="PTHR20854:SF4">
    <property type="entry name" value="INOSITOL-1-MONOPHOSPHATASE-RELATED"/>
    <property type="match status" value="1"/>
</dbReference>